<dbReference type="Proteomes" id="UP000238348">
    <property type="component" value="Chromosome"/>
</dbReference>
<dbReference type="AlphaFoldDB" id="A0A2L0EWS4"/>
<proteinExistence type="predicted"/>
<sequence length="89" mass="9255">MFRRELYRTMARVLDALDADVLVQTSFRFGGGTCLALTQGASPTRDEYEVILAVSSAVSAAATSAPAARALECSAQCAALAQAIDALGE</sequence>
<reference evidence="1 2" key="1">
    <citation type="submission" date="2015-09" db="EMBL/GenBank/DDBJ databases">
        <title>Sorangium comparison.</title>
        <authorList>
            <person name="Zaburannyi N."/>
            <person name="Bunk B."/>
            <person name="Overmann J."/>
            <person name="Mueller R."/>
        </authorList>
    </citation>
    <scope>NUCLEOTIDE SEQUENCE [LARGE SCALE GENOMIC DNA]</scope>
    <source>
        <strain evidence="1 2">So ce26</strain>
    </source>
</reference>
<gene>
    <name evidence="1" type="ORF">SOCE26_052070</name>
</gene>
<protein>
    <submittedName>
        <fullName evidence="1">Uncharacterized protein</fullName>
    </submittedName>
</protein>
<organism evidence="1 2">
    <name type="scientific">Sorangium cellulosum</name>
    <name type="common">Polyangium cellulosum</name>
    <dbReference type="NCBI Taxonomy" id="56"/>
    <lineage>
        <taxon>Bacteria</taxon>
        <taxon>Pseudomonadati</taxon>
        <taxon>Myxococcota</taxon>
        <taxon>Polyangia</taxon>
        <taxon>Polyangiales</taxon>
        <taxon>Polyangiaceae</taxon>
        <taxon>Sorangium</taxon>
    </lineage>
</organism>
<evidence type="ECO:0000313" key="1">
    <source>
        <dbReference type="EMBL" id="AUX43752.1"/>
    </source>
</evidence>
<name>A0A2L0EWS4_SORCE</name>
<evidence type="ECO:0000313" key="2">
    <source>
        <dbReference type="Proteomes" id="UP000238348"/>
    </source>
</evidence>
<accession>A0A2L0EWS4</accession>
<dbReference type="EMBL" id="CP012673">
    <property type="protein sequence ID" value="AUX43752.1"/>
    <property type="molecule type" value="Genomic_DNA"/>
</dbReference>